<evidence type="ECO:0000313" key="4">
    <source>
        <dbReference type="EMBL" id="ANM70349.1"/>
    </source>
</evidence>
<keyword evidence="5" id="KW-1185">Reference proteome</keyword>
<dbReference type="InterPro" id="IPR035929">
    <property type="entry name" value="CoaB-like_sf"/>
</dbReference>
<dbReference type="GO" id="GO:0016874">
    <property type="term" value="F:ligase activity"/>
    <property type="evidence" value="ECO:0007669"/>
    <property type="project" value="UniProtKB-KW"/>
</dbReference>
<protein>
    <submittedName>
        <fullName evidence="4">Phosphopantothenate-cysteine ligase-like protein</fullName>
    </submittedName>
</protein>
<dbReference type="InterPro" id="IPR007085">
    <property type="entry name" value="DNA/pantothenate-metab_flavo_C"/>
</dbReference>
<name>A0A1P8BFH2_ARATH</name>
<reference evidence="4 5" key="1">
    <citation type="journal article" date="2000" name="Nature">
        <title>Sequence and analysis of chromosome 5 of the plant Arabidopsis thaliana.</title>
        <authorList>
            <consortium name="Kazusa DNA Research Institute"/>
            <consortium name="Cold Spring Harbor and Washington University in St Louis Sequencing Consortium"/>
            <consortium name="European Union Arabidopsis Genome Sequencing Consortium"/>
            <person name="Tabata S."/>
            <person name="Kaneko T."/>
            <person name="Nakamura Y."/>
            <person name="Kotani H."/>
            <person name="Kato T."/>
            <person name="Asamizu E."/>
            <person name="Miyajima N."/>
            <person name="Sasamoto S."/>
            <person name="Kimura T."/>
            <person name="Hosouchi T."/>
            <person name="Kawashima K."/>
            <person name="Kohara M."/>
            <person name="Matsumoto M."/>
            <person name="Matsuno A."/>
            <person name="Muraki A."/>
            <person name="Nakayama S."/>
            <person name="Nakazaki N."/>
            <person name="Naruo K."/>
            <person name="Okumura S."/>
            <person name="Shinpo S."/>
            <person name="Takeuchi C."/>
            <person name="Wada T."/>
            <person name="Watanabe A."/>
            <person name="Yamada M."/>
            <person name="Yasuda M."/>
            <person name="Sato S."/>
            <person name="de la Bastide M."/>
            <person name="Huang E."/>
            <person name="Spiegel L."/>
            <person name="Gnoj L."/>
            <person name="O'Shaughnessy A."/>
            <person name="Preston R."/>
            <person name="Habermann K."/>
            <person name="Murray J."/>
            <person name="Johnson D."/>
            <person name="Rohlfing T."/>
            <person name="Nelson J."/>
            <person name="Stoneking T."/>
            <person name="Pepin K."/>
            <person name="Spieth J."/>
            <person name="Sekhon M."/>
            <person name="Armstrong J."/>
            <person name="Becker M."/>
            <person name="Belter E."/>
            <person name="Cordum H."/>
            <person name="Cordes M."/>
            <person name="Courtney L."/>
            <person name="Courtney W."/>
            <person name="Dante M."/>
            <person name="Du H."/>
            <person name="Edwards J."/>
            <person name="Fryman J."/>
            <person name="Haakensen B."/>
            <person name="Lamar E."/>
            <person name="Latreille P."/>
            <person name="Leonard S."/>
            <person name="Meyer R."/>
            <person name="Mulvaney E."/>
            <person name="Ozersky P."/>
            <person name="Riley A."/>
            <person name="Strowmatt C."/>
            <person name="Wagner-McPherson C."/>
            <person name="Wollam A."/>
            <person name="Yoakum M."/>
            <person name="Bell M."/>
            <person name="Dedhia N."/>
            <person name="Parnell L."/>
            <person name="Shah R."/>
            <person name="Rodriguez M."/>
            <person name="See L.H."/>
            <person name="Vil D."/>
            <person name="Baker J."/>
            <person name="Kirchoff K."/>
            <person name="Toth K."/>
            <person name="King L."/>
            <person name="Bahret A."/>
            <person name="Miller B."/>
            <person name="Marra M."/>
            <person name="Martienssen R."/>
            <person name="McCombie W.R."/>
            <person name="Wilson R.K."/>
            <person name="Murphy G."/>
            <person name="Bancroft I."/>
            <person name="Volckaert G."/>
            <person name="Wambutt R."/>
            <person name="Dusterhoft A."/>
            <person name="Stiekema W."/>
            <person name="Pohl T."/>
            <person name="Entian K.D."/>
            <person name="Terryn N."/>
            <person name="Hartley N."/>
            <person name="Bent E."/>
            <person name="Johnson S."/>
            <person name="Langham S.A."/>
            <person name="McCullagh B."/>
            <person name="Robben J."/>
            <person name="Grymonprez B."/>
            <person name="Zimmermann W."/>
            <person name="Ramsperger U."/>
            <person name="Wedler H."/>
            <person name="Balke K."/>
            <person name="Wedler E."/>
            <person name="Peters S."/>
            <person name="van Staveren M."/>
            <person name="Dirkse W."/>
            <person name="Mooijman P."/>
            <person name="Lankhorst R.K."/>
            <person name="Weitzenegger T."/>
            <person name="Bothe G."/>
            <person name="Rose M."/>
            <person name="Hauf J."/>
            <person name="Berneiser S."/>
            <person name="Hempel S."/>
            <person name="Feldpausch M."/>
            <person name="Lamberth S."/>
            <person name="Villarroel R."/>
            <person name="Gielen J."/>
            <person name="Ardiles W."/>
            <person name="Bents O."/>
            <person name="Lemcke K."/>
            <person name="Kolesov G."/>
            <person name="Mayer K."/>
            <person name="Rudd S."/>
            <person name="Schoof H."/>
            <person name="Schueller C."/>
            <person name="Zaccaria P."/>
            <person name="Mewes H.W."/>
            <person name="Bevan M."/>
            <person name="Fransz P."/>
        </authorList>
    </citation>
    <scope>NUCLEOTIDE SEQUENCE [LARGE SCALE GENOMIC DNA]</scope>
    <source>
        <strain evidence="5">cv. Columbia</strain>
    </source>
</reference>
<dbReference type="AlphaFoldDB" id="A0A1P8BFH2"/>
<dbReference type="EMBL" id="CP002688">
    <property type="protein sequence ID" value="ANM70349.1"/>
    <property type="molecule type" value="Genomic_DNA"/>
</dbReference>
<evidence type="ECO:0000256" key="1">
    <source>
        <dbReference type="ARBA" id="ARBA00005703"/>
    </source>
</evidence>
<dbReference type="GeneID" id="831921"/>
<sequence length="229" mass="25698">MEDEISSFFESSPPQKNMEEILENLNEFIKLNSSSQGGRRIVCVTSGGTTVPLEQRCVRYIDNFSSGNRGAASTENFVKAGYAVIFLYRSSYSHLEAVKMAVMDQQTAVAEGSLLKLPFSTIYEYLQMLRLIAEALKDVGPCSMFYLAAAVSDFYVPWKSMTEHKIESGSGPLDIRLAQVPKMLSVLRSNWAPKAFCISFKVNLSLYSLFFLVLILRNPMMYMQILDSA</sequence>
<dbReference type="SUPFAM" id="SSF102645">
    <property type="entry name" value="CoaB-like"/>
    <property type="match status" value="1"/>
</dbReference>
<accession>A0A1P8BFH2</accession>
<dbReference type="ExpressionAtlas" id="A0A1P8BFH2">
    <property type="expression patterns" value="baseline and differential"/>
</dbReference>
<evidence type="ECO:0000259" key="2">
    <source>
        <dbReference type="Pfam" id="PF04127"/>
    </source>
</evidence>
<dbReference type="Proteomes" id="UP000006548">
    <property type="component" value="Chromosome 5"/>
</dbReference>
<gene>
    <name evidence="3 4" type="ordered locus">At5g02080</name>
    <name evidence="4" type="ORF">T7H20.130</name>
    <name evidence="4" type="ORF">T7H20_130</name>
</gene>
<reference evidence="5" key="2">
    <citation type="journal article" date="2017" name="Plant J.">
        <title>Araport11: a complete reannotation of the Arabidopsis thaliana reference genome.</title>
        <authorList>
            <person name="Cheng C.Y."/>
            <person name="Krishnakumar V."/>
            <person name="Chan A.P."/>
            <person name="Thibaud-Nissen F."/>
            <person name="Schobel S."/>
            <person name="Town C.D."/>
        </authorList>
    </citation>
    <scope>GENOME REANNOTATION</scope>
    <source>
        <strain evidence="5">cv. Columbia</strain>
    </source>
</reference>
<dbReference type="Pfam" id="PF04127">
    <property type="entry name" value="DFP"/>
    <property type="match status" value="1"/>
</dbReference>
<comment type="similarity">
    <text evidence="1">Belongs to the PPC synthetase family.</text>
</comment>
<feature type="domain" description="DNA/pantothenate metabolism flavoprotein C-terminal" evidence="2">
    <location>
        <begin position="41"/>
        <end position="202"/>
    </location>
</feature>
<dbReference type="GO" id="GO:0015937">
    <property type="term" value="P:coenzyme A biosynthetic process"/>
    <property type="evidence" value="ECO:0007669"/>
    <property type="project" value="UniProtKB-ARBA"/>
</dbReference>
<evidence type="ECO:0000313" key="5">
    <source>
        <dbReference type="Proteomes" id="UP000006548"/>
    </source>
</evidence>
<dbReference type="Araport" id="AT5G02080"/>
<dbReference type="SMR" id="A0A1P8BFH2"/>
<organism evidence="4 5">
    <name type="scientific">Arabidopsis thaliana</name>
    <name type="common">Mouse-ear cress</name>
    <dbReference type="NCBI Taxonomy" id="3702"/>
    <lineage>
        <taxon>Eukaryota</taxon>
        <taxon>Viridiplantae</taxon>
        <taxon>Streptophyta</taxon>
        <taxon>Embryophyta</taxon>
        <taxon>Tracheophyta</taxon>
        <taxon>Spermatophyta</taxon>
        <taxon>Magnoliopsida</taxon>
        <taxon>eudicotyledons</taxon>
        <taxon>Gunneridae</taxon>
        <taxon>Pentapetalae</taxon>
        <taxon>rosids</taxon>
        <taxon>malvids</taxon>
        <taxon>Brassicales</taxon>
        <taxon>Brassicaceae</taxon>
        <taxon>Camelineae</taxon>
        <taxon>Arabidopsis</taxon>
    </lineage>
</organism>
<dbReference type="Gene3D" id="3.40.50.10300">
    <property type="entry name" value="CoaB-like"/>
    <property type="match status" value="1"/>
</dbReference>
<dbReference type="TAIR" id="AT5G02080"/>
<proteinExistence type="inferred from homology"/>
<evidence type="ECO:0000313" key="3">
    <source>
        <dbReference type="Araport" id="AT5G02080"/>
    </source>
</evidence>